<name>A0A419T6C7_9FIRM</name>
<keyword evidence="3" id="KW-0239">DNA-directed DNA polymerase</keyword>
<keyword evidence="3" id="KW-0234">DNA repair</keyword>
<keyword evidence="3" id="KW-0460">Magnesium</keyword>
<dbReference type="CDD" id="cd03586">
    <property type="entry name" value="PolY_Pol_IV_kappa"/>
    <property type="match status" value="1"/>
</dbReference>
<comment type="subcellular location">
    <subcellularLocation>
        <location evidence="3">Cytoplasm</location>
    </subcellularLocation>
</comment>
<dbReference type="Proteomes" id="UP000284177">
    <property type="component" value="Unassembled WGS sequence"/>
</dbReference>
<dbReference type="GO" id="GO:0006261">
    <property type="term" value="P:DNA-templated DNA replication"/>
    <property type="evidence" value="ECO:0007669"/>
    <property type="project" value="UniProtKB-UniRule"/>
</dbReference>
<dbReference type="GO" id="GO:0006281">
    <property type="term" value="P:DNA repair"/>
    <property type="evidence" value="ECO:0007669"/>
    <property type="project" value="UniProtKB-UniRule"/>
</dbReference>
<keyword evidence="2 3" id="KW-0515">Mutator protein</keyword>
<keyword evidence="3" id="KW-0808">Transferase</keyword>
<dbReference type="InterPro" id="IPR017961">
    <property type="entry name" value="DNA_pol_Y-fam_little_finger"/>
</dbReference>
<evidence type="ECO:0000259" key="4">
    <source>
        <dbReference type="PROSITE" id="PS50173"/>
    </source>
</evidence>
<dbReference type="RefSeq" id="WP_120168113.1">
    <property type="nucleotide sequence ID" value="NZ_MCIB01000008.1"/>
</dbReference>
<dbReference type="Gene3D" id="1.10.150.20">
    <property type="entry name" value="5' to 3' exonuclease, C-terminal subdomain"/>
    <property type="match status" value="1"/>
</dbReference>
<keyword evidence="3" id="KW-0963">Cytoplasm</keyword>
<keyword evidence="3" id="KW-0548">Nucleotidyltransferase</keyword>
<keyword evidence="3" id="KW-0479">Metal-binding</keyword>
<dbReference type="InterPro" id="IPR024728">
    <property type="entry name" value="PolY_HhH_motif"/>
</dbReference>
<protein>
    <recommendedName>
        <fullName evidence="3">DNA polymerase IV</fullName>
        <shortName evidence="3">Pol IV</shortName>
        <ecNumber evidence="3">2.7.7.7</ecNumber>
    </recommendedName>
</protein>
<dbReference type="Gene3D" id="3.40.1170.60">
    <property type="match status" value="1"/>
</dbReference>
<dbReference type="Gene3D" id="3.30.1490.100">
    <property type="entry name" value="DNA polymerase, Y-family, little finger domain"/>
    <property type="match status" value="1"/>
</dbReference>
<keyword evidence="6" id="KW-1185">Reference proteome</keyword>
<comment type="subunit">
    <text evidence="3">Monomer.</text>
</comment>
<dbReference type="AlphaFoldDB" id="A0A419T6C7"/>
<keyword evidence="3" id="KW-0235">DNA replication</keyword>
<dbReference type="InterPro" id="IPR050116">
    <property type="entry name" value="DNA_polymerase-Y"/>
</dbReference>
<evidence type="ECO:0000256" key="3">
    <source>
        <dbReference type="HAMAP-Rule" id="MF_01113"/>
    </source>
</evidence>
<evidence type="ECO:0000313" key="5">
    <source>
        <dbReference type="EMBL" id="RKD32948.1"/>
    </source>
</evidence>
<dbReference type="InterPro" id="IPR001126">
    <property type="entry name" value="UmuC"/>
</dbReference>
<dbReference type="GO" id="GO:0000287">
    <property type="term" value="F:magnesium ion binding"/>
    <property type="evidence" value="ECO:0007669"/>
    <property type="project" value="UniProtKB-UniRule"/>
</dbReference>
<evidence type="ECO:0000313" key="6">
    <source>
        <dbReference type="Proteomes" id="UP000284177"/>
    </source>
</evidence>
<dbReference type="GO" id="GO:0005829">
    <property type="term" value="C:cytosol"/>
    <property type="evidence" value="ECO:0007669"/>
    <property type="project" value="TreeGrafter"/>
</dbReference>
<accession>A0A419T6C7</accession>
<feature type="binding site" evidence="3">
    <location>
        <position position="14"/>
    </location>
    <ligand>
        <name>Mg(2+)</name>
        <dbReference type="ChEBI" id="CHEBI:18420"/>
    </ligand>
</feature>
<dbReference type="Pfam" id="PF00817">
    <property type="entry name" value="IMS"/>
    <property type="match status" value="1"/>
</dbReference>
<dbReference type="GO" id="GO:0003887">
    <property type="term" value="F:DNA-directed DNA polymerase activity"/>
    <property type="evidence" value="ECO:0007669"/>
    <property type="project" value="UniProtKB-UniRule"/>
</dbReference>
<dbReference type="GO" id="GO:0009432">
    <property type="term" value="P:SOS response"/>
    <property type="evidence" value="ECO:0007669"/>
    <property type="project" value="TreeGrafter"/>
</dbReference>
<sequence length="421" mass="47947">MQKKKNAKTIMHIDVNSAFLSWQAAYNKQIGVETDLREISSVIGGDKRKRRGIVLAKSIPAKRAGIKTGESLMEAKMKCKDLVIVPPNYNLYIKSSKALISLLKEYSPYIEVFSIDECFLDYTGMEEHFGNPVDAAYMIKDRVYKELGFTVNIGISTNKLLAKQASELEKPDKVNTLYPDEIPKKLWPLPVEELFMVGSRTKPKLNKIGIYTIGDLANSDFNLIYQKLKSHGKLIYQYAWGIDDSPVHYTNYIPFKSIGNGSTIPFNVEDRETAHKILLSLSETTAKRLRAANMQCNVIGIKIKYSDFFSISHQRKLLNSVNTTRGIYETARELFDEIWNGKPIRKFSMRLSELTSCNITQMTIFDKKDEIKIKKLDKAIDYIRERYGNRSIVRATFLHSGLEPMLGGFGAEDYPVMTSIL</sequence>
<feature type="active site" evidence="3">
    <location>
        <position position="117"/>
    </location>
</feature>
<reference evidence="5 6" key="1">
    <citation type="submission" date="2016-08" db="EMBL/GenBank/DDBJ databases">
        <title>Novel Firmicutes and Novel Genomes.</title>
        <authorList>
            <person name="Poppleton D.I."/>
            <person name="Gribaldo S."/>
        </authorList>
    </citation>
    <scope>NUCLEOTIDE SEQUENCE [LARGE SCALE GENOMIC DNA]</scope>
    <source>
        <strain evidence="5 6">CTT3</strain>
    </source>
</reference>
<proteinExistence type="inferred from homology"/>
<dbReference type="Pfam" id="PF11799">
    <property type="entry name" value="IMS_C"/>
    <property type="match status" value="1"/>
</dbReference>
<dbReference type="PANTHER" id="PTHR11076">
    <property type="entry name" value="DNA REPAIR POLYMERASE UMUC / TRANSFERASE FAMILY MEMBER"/>
    <property type="match status" value="1"/>
</dbReference>
<evidence type="ECO:0000256" key="1">
    <source>
        <dbReference type="ARBA" id="ARBA00010945"/>
    </source>
</evidence>
<comment type="caution">
    <text evidence="5">The sequence shown here is derived from an EMBL/GenBank/DDBJ whole genome shotgun (WGS) entry which is preliminary data.</text>
</comment>
<dbReference type="GO" id="GO:0003684">
    <property type="term" value="F:damaged DNA binding"/>
    <property type="evidence" value="ECO:0007669"/>
    <property type="project" value="InterPro"/>
</dbReference>
<dbReference type="InterPro" id="IPR043502">
    <property type="entry name" value="DNA/RNA_pol_sf"/>
</dbReference>
<comment type="function">
    <text evidence="3">Poorly processive, error-prone DNA polymerase involved in untargeted mutagenesis. Copies undamaged DNA at stalled replication forks, which arise in vivo from mismatched or misaligned primer ends. These misaligned primers can be extended by PolIV. Exhibits no 3'-5' exonuclease (proofreading) activity. May be involved in translesional synthesis, in conjunction with the beta clamp from PolIII.</text>
</comment>
<dbReference type="EC" id="2.7.7.7" evidence="3"/>
<dbReference type="Pfam" id="PF11798">
    <property type="entry name" value="IMS_HHH"/>
    <property type="match status" value="1"/>
</dbReference>
<dbReference type="InterPro" id="IPR022880">
    <property type="entry name" value="DNApol_IV"/>
</dbReference>
<dbReference type="PROSITE" id="PS50173">
    <property type="entry name" value="UMUC"/>
    <property type="match status" value="1"/>
</dbReference>
<comment type="catalytic activity">
    <reaction evidence="3">
        <text>DNA(n) + a 2'-deoxyribonucleoside 5'-triphosphate = DNA(n+1) + diphosphate</text>
        <dbReference type="Rhea" id="RHEA:22508"/>
        <dbReference type="Rhea" id="RHEA-COMP:17339"/>
        <dbReference type="Rhea" id="RHEA-COMP:17340"/>
        <dbReference type="ChEBI" id="CHEBI:33019"/>
        <dbReference type="ChEBI" id="CHEBI:61560"/>
        <dbReference type="ChEBI" id="CHEBI:173112"/>
        <dbReference type="EC" id="2.7.7.7"/>
    </reaction>
</comment>
<dbReference type="EMBL" id="MCIB01000008">
    <property type="protein sequence ID" value="RKD32948.1"/>
    <property type="molecule type" value="Genomic_DNA"/>
</dbReference>
<comment type="similarity">
    <text evidence="1 3">Belongs to the DNA polymerase type-Y family.</text>
</comment>
<gene>
    <name evidence="3" type="primary">dinB</name>
    <name evidence="5" type="ORF">BET03_10050</name>
</gene>
<organism evidence="5 6">
    <name type="scientific">Thermohalobacter berrensis</name>
    <dbReference type="NCBI Taxonomy" id="99594"/>
    <lineage>
        <taxon>Bacteria</taxon>
        <taxon>Bacillati</taxon>
        <taxon>Bacillota</taxon>
        <taxon>Tissierellia</taxon>
        <taxon>Tissierellales</taxon>
        <taxon>Thermohalobacteraceae</taxon>
        <taxon>Thermohalobacter</taxon>
    </lineage>
</organism>
<dbReference type="Gene3D" id="3.30.70.270">
    <property type="match status" value="1"/>
</dbReference>
<feature type="domain" description="UmuC" evidence="4">
    <location>
        <begin position="10"/>
        <end position="198"/>
    </location>
</feature>
<dbReference type="SUPFAM" id="SSF100879">
    <property type="entry name" value="Lesion bypass DNA polymerase (Y-family), little finger domain"/>
    <property type="match status" value="1"/>
</dbReference>
<feature type="site" description="Substrate discrimination" evidence="3">
    <location>
        <position position="19"/>
    </location>
</feature>
<dbReference type="GO" id="GO:0042276">
    <property type="term" value="P:error-prone translesion synthesis"/>
    <property type="evidence" value="ECO:0007669"/>
    <property type="project" value="TreeGrafter"/>
</dbReference>
<dbReference type="InterPro" id="IPR036775">
    <property type="entry name" value="DNA_pol_Y-fam_lit_finger_sf"/>
</dbReference>
<dbReference type="SUPFAM" id="SSF56672">
    <property type="entry name" value="DNA/RNA polymerases"/>
    <property type="match status" value="1"/>
</dbReference>
<dbReference type="OrthoDB" id="9808813at2"/>
<feature type="binding site" evidence="3">
    <location>
        <position position="116"/>
    </location>
    <ligand>
        <name>Mg(2+)</name>
        <dbReference type="ChEBI" id="CHEBI:18420"/>
    </ligand>
</feature>
<comment type="cofactor">
    <cofactor evidence="3">
        <name>Mg(2+)</name>
        <dbReference type="ChEBI" id="CHEBI:18420"/>
    </cofactor>
    <text evidence="3">Binds 2 magnesium ions per subunit.</text>
</comment>
<evidence type="ECO:0000256" key="2">
    <source>
        <dbReference type="ARBA" id="ARBA00022457"/>
    </source>
</evidence>
<keyword evidence="3" id="KW-0227">DNA damage</keyword>
<dbReference type="PANTHER" id="PTHR11076:SF35">
    <property type="entry name" value="DNA REPAIR PROTEIN HOMOLOG YOBH"/>
    <property type="match status" value="1"/>
</dbReference>
<dbReference type="InterPro" id="IPR043128">
    <property type="entry name" value="Rev_trsase/Diguanyl_cyclase"/>
</dbReference>
<keyword evidence="3" id="KW-0238">DNA-binding</keyword>
<dbReference type="HAMAP" id="MF_01113">
    <property type="entry name" value="DNApol_IV"/>
    <property type="match status" value="1"/>
</dbReference>